<accession>A0A291LZI8</accession>
<keyword evidence="4" id="KW-1185">Reference proteome</keyword>
<feature type="region of interest" description="Disordered" evidence="1">
    <location>
        <begin position="1"/>
        <end position="22"/>
    </location>
</feature>
<feature type="domain" description="AB hydrolase-1" evidence="2">
    <location>
        <begin position="40"/>
        <end position="270"/>
    </location>
</feature>
<dbReference type="KEGG" id="cmag:CBW24_08480"/>
<evidence type="ECO:0000313" key="4">
    <source>
        <dbReference type="Proteomes" id="UP000219050"/>
    </source>
</evidence>
<dbReference type="SUPFAM" id="SSF53474">
    <property type="entry name" value="alpha/beta-Hydrolases"/>
    <property type="match status" value="1"/>
</dbReference>
<dbReference type="InterPro" id="IPR029058">
    <property type="entry name" value="AB_hydrolase_fold"/>
</dbReference>
<protein>
    <recommendedName>
        <fullName evidence="2">AB hydrolase-1 domain-containing protein</fullName>
    </recommendedName>
</protein>
<evidence type="ECO:0000259" key="2">
    <source>
        <dbReference type="Pfam" id="PF12697"/>
    </source>
</evidence>
<dbReference type="EMBL" id="CP021404">
    <property type="protein sequence ID" value="ATI42037.1"/>
    <property type="molecule type" value="Genomic_DNA"/>
</dbReference>
<dbReference type="Proteomes" id="UP000219050">
    <property type="component" value="Chromosome"/>
</dbReference>
<dbReference type="AlphaFoldDB" id="A0A291LZI8"/>
<dbReference type="PANTHER" id="PTHR37017:SF11">
    <property type="entry name" value="ESTERASE_LIPASE_THIOESTERASE DOMAIN-CONTAINING PROTEIN"/>
    <property type="match status" value="1"/>
</dbReference>
<dbReference type="InterPro" id="IPR000073">
    <property type="entry name" value="AB_hydrolase_1"/>
</dbReference>
<feature type="compositionally biased region" description="Low complexity" evidence="1">
    <location>
        <begin position="1"/>
        <end position="12"/>
    </location>
</feature>
<dbReference type="InterPro" id="IPR052897">
    <property type="entry name" value="Sec-Metab_Biosynth_Hydrolase"/>
</dbReference>
<feature type="compositionally biased region" description="Basic and acidic residues" evidence="1">
    <location>
        <begin position="314"/>
        <end position="327"/>
    </location>
</feature>
<sequence length="348" mass="37060">MRSAASPPASARARPRNTRRSRSRITCNRCIGKPMSAEAVLLVHGAWQGAWAWERLVPLLTARGLTVIAVDLPGNGADGHDPATVTLEACLDHLDACAAPFERVSVVGHSGGGLIASAWAERCTKVARLAYVAGMMLPAQTSFAEVQAMTAGECETGHGITPHLTWSPDRRVSQVPAVAAQAIFFNDCPSQTAREASARLTPQGDGARAIRLTSVTRIRALPRLYIEATEDLSLPLAVQRRMQALMPGALVAAVPTGHVPQLSAPQLLADQLIPFLTGARDDEARRMRREPCPAARIARALTPVSPLDPTAARIGHDTNGENDENTRHLACFGQPHCDGRCGPSGGQR</sequence>
<gene>
    <name evidence="3" type="ORF">CBW24_08480</name>
</gene>
<feature type="compositionally biased region" description="Basic residues" evidence="1">
    <location>
        <begin position="13"/>
        <end position="22"/>
    </location>
</feature>
<evidence type="ECO:0000256" key="1">
    <source>
        <dbReference type="SAM" id="MobiDB-lite"/>
    </source>
</evidence>
<reference evidence="3 4" key="1">
    <citation type="submission" date="2017-05" db="EMBL/GenBank/DDBJ databases">
        <title>Comparative genomic and metabolic analysis of manganese-oxidizing mechanisms in Celeribater manganoxidans DY25T: its adaption to the environment of polymetallic nodule.</title>
        <authorList>
            <person name="Wang X."/>
        </authorList>
    </citation>
    <scope>NUCLEOTIDE SEQUENCE [LARGE SCALE GENOMIC DNA]</scope>
    <source>
        <strain evidence="3 4">DY25</strain>
    </source>
</reference>
<dbReference type="Pfam" id="PF12697">
    <property type="entry name" value="Abhydrolase_6"/>
    <property type="match status" value="1"/>
</dbReference>
<dbReference type="Gene3D" id="3.40.50.1820">
    <property type="entry name" value="alpha/beta hydrolase"/>
    <property type="match status" value="1"/>
</dbReference>
<proteinExistence type="predicted"/>
<evidence type="ECO:0000313" key="3">
    <source>
        <dbReference type="EMBL" id="ATI42037.1"/>
    </source>
</evidence>
<dbReference type="PANTHER" id="PTHR37017">
    <property type="entry name" value="AB HYDROLASE-1 DOMAIN-CONTAINING PROTEIN-RELATED"/>
    <property type="match status" value="1"/>
</dbReference>
<organism evidence="3 4">
    <name type="scientific">Pacificitalea manganoxidans</name>
    <dbReference type="NCBI Taxonomy" id="1411902"/>
    <lineage>
        <taxon>Bacteria</taxon>
        <taxon>Pseudomonadati</taxon>
        <taxon>Pseudomonadota</taxon>
        <taxon>Alphaproteobacteria</taxon>
        <taxon>Rhodobacterales</taxon>
        <taxon>Paracoccaceae</taxon>
        <taxon>Pacificitalea</taxon>
    </lineage>
</organism>
<feature type="region of interest" description="Disordered" evidence="1">
    <location>
        <begin position="306"/>
        <end position="327"/>
    </location>
</feature>
<name>A0A291LZI8_9RHOB</name>